<evidence type="ECO:0000313" key="2">
    <source>
        <dbReference type="EMBL" id="MBB6354591.1"/>
    </source>
</evidence>
<gene>
    <name evidence="2" type="ORF">GGR00_002375</name>
</gene>
<keyword evidence="3" id="KW-1185">Reference proteome</keyword>
<dbReference type="Pfam" id="PF00561">
    <property type="entry name" value="Abhydrolase_1"/>
    <property type="match status" value="1"/>
</dbReference>
<feature type="domain" description="AB hydrolase-1" evidence="1">
    <location>
        <begin position="27"/>
        <end position="143"/>
    </location>
</feature>
<dbReference type="AlphaFoldDB" id="A0A7X0F7I4"/>
<dbReference type="InterPro" id="IPR000073">
    <property type="entry name" value="AB_hydrolase_1"/>
</dbReference>
<reference evidence="2 3" key="1">
    <citation type="submission" date="2020-08" db="EMBL/GenBank/DDBJ databases">
        <title>Genomic Encyclopedia of Type Strains, Phase IV (KMG-IV): sequencing the most valuable type-strain genomes for metagenomic binning, comparative biology and taxonomic classification.</title>
        <authorList>
            <person name="Goeker M."/>
        </authorList>
    </citation>
    <scope>NUCLEOTIDE SEQUENCE [LARGE SCALE GENOMIC DNA]</scope>
    <source>
        <strain evidence="2 3">DSM 7051</strain>
    </source>
</reference>
<accession>A0A7X0F7I4</accession>
<dbReference type="GO" id="GO:0017171">
    <property type="term" value="F:serine hydrolase activity"/>
    <property type="evidence" value="ECO:0007669"/>
    <property type="project" value="TreeGrafter"/>
</dbReference>
<protein>
    <submittedName>
        <fullName evidence="2">Pimeloyl-ACP methyl ester carboxylesterase</fullName>
    </submittedName>
</protein>
<organism evidence="2 3">
    <name type="scientific">Aminobacter aganoensis</name>
    <dbReference type="NCBI Taxonomy" id="83264"/>
    <lineage>
        <taxon>Bacteria</taxon>
        <taxon>Pseudomonadati</taxon>
        <taxon>Pseudomonadota</taxon>
        <taxon>Alphaproteobacteria</taxon>
        <taxon>Hyphomicrobiales</taxon>
        <taxon>Phyllobacteriaceae</taxon>
        <taxon>Aminobacter</taxon>
    </lineage>
</organism>
<name>A0A7X0F7I4_9HYPH</name>
<sequence length="248" mass="27183">MPKADESGYAKVNGIEMYYAVYGAGDPVLLIHGGLGHADIWSSQVAELAKSHKVIVADSRGHGRSTRDAQPFGYELMASDYLALLDHLKIDKTALVGWSDGGIIGLDIAMKHPERLTRLYAHAANVTTDGVDPGVETNKTFGAYIERSGNDYRRLSKTPDQYDAFVAQISEMWKTQPNWTKEQLGKITVPTAIVTGDHDEAIKRQHTDDMASAIPGAKLIILPDASHFAMLQAPDEYNKSVLAFIDQK</sequence>
<dbReference type="SUPFAM" id="SSF53474">
    <property type="entry name" value="alpha/beta-Hydrolases"/>
    <property type="match status" value="1"/>
</dbReference>
<dbReference type="Proteomes" id="UP000536262">
    <property type="component" value="Unassembled WGS sequence"/>
</dbReference>
<evidence type="ECO:0000259" key="1">
    <source>
        <dbReference type="Pfam" id="PF00561"/>
    </source>
</evidence>
<dbReference type="InterPro" id="IPR029058">
    <property type="entry name" value="AB_hydrolase_fold"/>
</dbReference>
<dbReference type="PRINTS" id="PR00111">
    <property type="entry name" value="ABHYDROLASE"/>
</dbReference>
<proteinExistence type="predicted"/>
<evidence type="ECO:0000313" key="3">
    <source>
        <dbReference type="Proteomes" id="UP000536262"/>
    </source>
</evidence>
<dbReference type="Gene3D" id="3.40.50.1820">
    <property type="entry name" value="alpha/beta hydrolase"/>
    <property type="match status" value="1"/>
</dbReference>
<dbReference type="EMBL" id="JACHOU010000004">
    <property type="protein sequence ID" value="MBB6354591.1"/>
    <property type="molecule type" value="Genomic_DNA"/>
</dbReference>
<dbReference type="PANTHER" id="PTHR46331:SF2">
    <property type="entry name" value="VALACYCLOVIR HYDROLASE"/>
    <property type="match status" value="1"/>
</dbReference>
<dbReference type="PANTHER" id="PTHR46331">
    <property type="entry name" value="VALACYCLOVIR HYDROLASE"/>
    <property type="match status" value="1"/>
</dbReference>
<comment type="caution">
    <text evidence="2">The sequence shown here is derived from an EMBL/GenBank/DDBJ whole genome shotgun (WGS) entry which is preliminary data.</text>
</comment>